<feature type="binding site" evidence="12">
    <location>
        <position position="430"/>
    </location>
    <ligand>
        <name>K(+)</name>
        <dbReference type="ChEBI" id="CHEBI:29103"/>
    </ligand>
</feature>
<keyword evidence="9 13" id="KW-1133">Transmembrane helix</keyword>
<feature type="binding site" evidence="12">
    <location>
        <position position="314"/>
    </location>
    <ligand>
        <name>K(+)</name>
        <dbReference type="ChEBI" id="CHEBI:29103"/>
    </ligand>
</feature>
<gene>
    <name evidence="14" type="ORF">KGMB03357_02020</name>
</gene>
<feature type="binding site" evidence="12">
    <location>
        <position position="431"/>
    </location>
    <ligand>
        <name>K(+)</name>
        <dbReference type="ChEBI" id="CHEBI:29103"/>
    </ligand>
</feature>
<dbReference type="AlphaFoldDB" id="A0A401LAD2"/>
<feature type="transmembrane region" description="Helical" evidence="13">
    <location>
        <begin position="182"/>
        <end position="206"/>
    </location>
</feature>
<evidence type="ECO:0000313" key="15">
    <source>
        <dbReference type="Proteomes" id="UP000287361"/>
    </source>
</evidence>
<dbReference type="InterPro" id="IPR003445">
    <property type="entry name" value="Cat_transpt"/>
</dbReference>
<dbReference type="PANTHER" id="PTHR32024">
    <property type="entry name" value="TRK SYSTEM POTASSIUM UPTAKE PROTEIN TRKG-RELATED"/>
    <property type="match status" value="1"/>
</dbReference>
<evidence type="ECO:0000256" key="11">
    <source>
        <dbReference type="ARBA" id="ARBA00023136"/>
    </source>
</evidence>
<dbReference type="EMBL" id="BHVZ01000001">
    <property type="protein sequence ID" value="GCB28541.1"/>
    <property type="molecule type" value="Genomic_DNA"/>
</dbReference>
<dbReference type="GO" id="GO:0046872">
    <property type="term" value="F:metal ion binding"/>
    <property type="evidence" value="ECO:0007669"/>
    <property type="project" value="UniProtKB-KW"/>
</dbReference>
<feature type="transmembrane region" description="Helical" evidence="13">
    <location>
        <begin position="331"/>
        <end position="349"/>
    </location>
</feature>
<keyword evidence="10" id="KW-0406">Ion transport</keyword>
<feature type="transmembrane region" description="Helical" evidence="13">
    <location>
        <begin position="417"/>
        <end position="438"/>
    </location>
</feature>
<keyword evidence="5" id="KW-0997">Cell inner membrane</keyword>
<keyword evidence="12" id="KW-0479">Metal-binding</keyword>
<comment type="caution">
    <text evidence="14">The sequence shown here is derived from an EMBL/GenBank/DDBJ whole genome shotgun (WGS) entry which is preliminary data.</text>
</comment>
<dbReference type="PIRSF" id="PIRSF006247">
    <property type="entry name" value="TrkH"/>
    <property type="match status" value="1"/>
</dbReference>
<comment type="subcellular location">
    <subcellularLocation>
        <location evidence="1">Cell inner membrane</location>
        <topology evidence="1">Multi-pass membrane protein</topology>
    </subcellularLocation>
</comment>
<dbReference type="PANTHER" id="PTHR32024:SF2">
    <property type="entry name" value="TRK SYSTEM POTASSIUM UPTAKE PROTEIN TRKG-RELATED"/>
    <property type="match status" value="1"/>
</dbReference>
<accession>A0A401LAD2</accession>
<evidence type="ECO:0000256" key="7">
    <source>
        <dbReference type="ARBA" id="ARBA00022692"/>
    </source>
</evidence>
<feature type="transmembrane region" description="Helical" evidence="13">
    <location>
        <begin position="389"/>
        <end position="410"/>
    </location>
</feature>
<keyword evidence="11 13" id="KW-0472">Membrane</keyword>
<comment type="similarity">
    <text evidence="2">Belongs to the TrkH potassium transport family.</text>
</comment>
<keyword evidence="15" id="KW-1185">Reference proteome</keyword>
<evidence type="ECO:0000256" key="9">
    <source>
        <dbReference type="ARBA" id="ARBA00022989"/>
    </source>
</evidence>
<protein>
    <submittedName>
        <fullName evidence="14">Potassium transporter KefA</fullName>
    </submittedName>
</protein>
<evidence type="ECO:0000256" key="5">
    <source>
        <dbReference type="ARBA" id="ARBA00022519"/>
    </source>
</evidence>
<dbReference type="OrthoDB" id="9810952at2"/>
<dbReference type="Pfam" id="PF02386">
    <property type="entry name" value="TrkH"/>
    <property type="match status" value="2"/>
</dbReference>
<feature type="transmembrane region" description="Helical" evidence="13">
    <location>
        <begin position="132"/>
        <end position="151"/>
    </location>
</feature>
<feature type="binding site" evidence="12">
    <location>
        <position position="219"/>
    </location>
    <ligand>
        <name>K(+)</name>
        <dbReference type="ChEBI" id="CHEBI:29103"/>
    </ligand>
</feature>
<proteinExistence type="inferred from homology"/>
<feature type="transmembrane region" description="Helical" evidence="13">
    <location>
        <begin position="299"/>
        <end position="319"/>
    </location>
</feature>
<evidence type="ECO:0000256" key="12">
    <source>
        <dbReference type="PIRSR" id="PIRSR006247-1"/>
    </source>
</evidence>
<feature type="binding site" evidence="12">
    <location>
        <position position="313"/>
    </location>
    <ligand>
        <name>K(+)</name>
        <dbReference type="ChEBI" id="CHEBI:29103"/>
    </ligand>
</feature>
<evidence type="ECO:0000256" key="4">
    <source>
        <dbReference type="ARBA" id="ARBA00022475"/>
    </source>
</evidence>
<keyword evidence="4" id="KW-1003">Cell membrane</keyword>
<evidence type="ECO:0000256" key="1">
    <source>
        <dbReference type="ARBA" id="ARBA00004429"/>
    </source>
</evidence>
<evidence type="ECO:0000256" key="10">
    <source>
        <dbReference type="ARBA" id="ARBA00023065"/>
    </source>
</evidence>
<reference evidence="14 15" key="1">
    <citation type="submission" date="2018-10" db="EMBL/GenBank/DDBJ databases">
        <title>Draft Genome Sequence of Anaerotignum sp. KCTC 15736.</title>
        <authorList>
            <person name="Choi S.H."/>
            <person name="Kim J.S."/>
            <person name="Kang S.W."/>
            <person name="Lee J.S."/>
            <person name="Park S.H."/>
        </authorList>
    </citation>
    <scope>NUCLEOTIDE SEQUENCE [LARGE SCALE GENOMIC DNA]</scope>
    <source>
        <strain evidence="14 15">KCTC 15736</strain>
    </source>
</reference>
<dbReference type="GO" id="GO:0005886">
    <property type="term" value="C:plasma membrane"/>
    <property type="evidence" value="ECO:0007669"/>
    <property type="project" value="UniProtKB-SubCell"/>
</dbReference>
<organism evidence="14 15">
    <name type="scientific">Anaerotignum faecicola</name>
    <dbReference type="NCBI Taxonomy" id="2358141"/>
    <lineage>
        <taxon>Bacteria</taxon>
        <taxon>Bacillati</taxon>
        <taxon>Bacillota</taxon>
        <taxon>Clostridia</taxon>
        <taxon>Lachnospirales</taxon>
        <taxon>Anaerotignaceae</taxon>
        <taxon>Anaerotignum</taxon>
    </lineage>
</organism>
<keyword evidence="3" id="KW-0813">Transport</keyword>
<feature type="binding site" evidence="12">
    <location>
        <position position="110"/>
    </location>
    <ligand>
        <name>K(+)</name>
        <dbReference type="ChEBI" id="CHEBI:29103"/>
    </ligand>
</feature>
<dbReference type="InterPro" id="IPR004772">
    <property type="entry name" value="TrkH"/>
</dbReference>
<evidence type="ECO:0000313" key="14">
    <source>
        <dbReference type="EMBL" id="GCB28541.1"/>
    </source>
</evidence>
<evidence type="ECO:0000256" key="8">
    <source>
        <dbReference type="ARBA" id="ARBA00022958"/>
    </source>
</evidence>
<evidence type="ECO:0000256" key="2">
    <source>
        <dbReference type="ARBA" id="ARBA00009137"/>
    </source>
</evidence>
<feature type="transmembrane region" description="Helical" evidence="13">
    <location>
        <begin position="271"/>
        <end position="293"/>
    </location>
</feature>
<dbReference type="Proteomes" id="UP000287361">
    <property type="component" value="Unassembled WGS sequence"/>
</dbReference>
<evidence type="ECO:0000256" key="6">
    <source>
        <dbReference type="ARBA" id="ARBA00022538"/>
    </source>
</evidence>
<feature type="transmembrane region" description="Helical" evidence="13">
    <location>
        <begin position="69"/>
        <end position="90"/>
    </location>
</feature>
<sequence length="483" mass="53550">MNFNMIAYILGNIIRIEAALLAVPAFVSIWYQEAKAASAFVATIIACLMVGTVLVSREPENKRIYGREGFVVVALSWIVMSVLGALPFYLSGSISGYVNCFFETVSGFTTTGASILQEIETLPKSIQFWRCFTHWIGGMGILVFMLAIMPLGDERTMYLMKAEAPGPLVSKLVPKVKSTAKILYTIYIVLTLVEMILLFAGGMPFFDSVVHALSTAGTGGFSVKNSSIAEYNSAYFEYVITAFMLLFGVNFNLFYLMLMKDFKNVWKNEELRYYIAIVCIATALITIDISRYYPTVEGSFRHAIFQVAAIMSTTGFVTANFDLWPEFSKTLLYCLLLLGACGGSTAGGIKVSRFVILLKMIRREISHIVHPRSVNLIKLDGYKVDEDSIRSVTGFIILYVLILLGSFMLVSLDNFDFITNVTAVTTCLSNVGPGLAMAGPVENLSFFSGFAKIVLCLDMLLGRLEIFPIIMLFAPSIWRKSYM</sequence>
<feature type="binding site" evidence="12">
    <location>
        <position position="111"/>
    </location>
    <ligand>
        <name>K(+)</name>
        <dbReference type="ChEBI" id="CHEBI:29103"/>
    </ligand>
</feature>
<feature type="transmembrane region" description="Helical" evidence="13">
    <location>
        <begin position="37"/>
        <end position="57"/>
    </location>
</feature>
<feature type="transmembrane region" description="Helical" evidence="13">
    <location>
        <begin position="450"/>
        <end position="474"/>
    </location>
</feature>
<dbReference type="GO" id="GO:0015379">
    <property type="term" value="F:potassium:chloride symporter activity"/>
    <property type="evidence" value="ECO:0007669"/>
    <property type="project" value="InterPro"/>
</dbReference>
<evidence type="ECO:0000256" key="3">
    <source>
        <dbReference type="ARBA" id="ARBA00022448"/>
    </source>
</evidence>
<keyword evidence="8 12" id="KW-0630">Potassium</keyword>
<feature type="transmembrane region" description="Helical" evidence="13">
    <location>
        <begin position="12"/>
        <end position="31"/>
    </location>
</feature>
<evidence type="ECO:0000256" key="13">
    <source>
        <dbReference type="SAM" id="Phobius"/>
    </source>
</evidence>
<name>A0A401LAD2_9FIRM</name>
<keyword evidence="6" id="KW-0633">Potassium transport</keyword>
<feature type="transmembrane region" description="Helical" evidence="13">
    <location>
        <begin position="235"/>
        <end position="259"/>
    </location>
</feature>
<keyword evidence="7 13" id="KW-0812">Transmembrane</keyword>